<dbReference type="OrthoDB" id="6439355at2759"/>
<protein>
    <submittedName>
        <fullName evidence="1">Uncharacterized protein</fullName>
    </submittedName>
</protein>
<dbReference type="EMBL" id="BMAO01028748">
    <property type="protein sequence ID" value="GFR27132.1"/>
    <property type="molecule type" value="Genomic_DNA"/>
</dbReference>
<evidence type="ECO:0000313" key="1">
    <source>
        <dbReference type="EMBL" id="GFR27132.1"/>
    </source>
</evidence>
<evidence type="ECO:0000313" key="2">
    <source>
        <dbReference type="Proteomes" id="UP000887116"/>
    </source>
</evidence>
<reference evidence="1" key="1">
    <citation type="submission" date="2020-07" db="EMBL/GenBank/DDBJ databases">
        <title>Multicomponent nature underlies the extraordinary mechanical properties of spider dragline silk.</title>
        <authorList>
            <person name="Kono N."/>
            <person name="Nakamura H."/>
            <person name="Mori M."/>
            <person name="Yoshida Y."/>
            <person name="Ohtoshi R."/>
            <person name="Malay A.D."/>
            <person name="Moran D.A.P."/>
            <person name="Tomita M."/>
            <person name="Numata K."/>
            <person name="Arakawa K."/>
        </authorList>
    </citation>
    <scope>NUCLEOTIDE SEQUENCE</scope>
</reference>
<dbReference type="AlphaFoldDB" id="A0A8X6M063"/>
<keyword evidence="2" id="KW-1185">Reference proteome</keyword>
<gene>
    <name evidence="1" type="ORF">TNCT_342911</name>
</gene>
<organism evidence="1 2">
    <name type="scientific">Trichonephila clavata</name>
    <name type="common">Joro spider</name>
    <name type="synonym">Nephila clavata</name>
    <dbReference type="NCBI Taxonomy" id="2740835"/>
    <lineage>
        <taxon>Eukaryota</taxon>
        <taxon>Metazoa</taxon>
        <taxon>Ecdysozoa</taxon>
        <taxon>Arthropoda</taxon>
        <taxon>Chelicerata</taxon>
        <taxon>Arachnida</taxon>
        <taxon>Araneae</taxon>
        <taxon>Araneomorphae</taxon>
        <taxon>Entelegynae</taxon>
        <taxon>Araneoidea</taxon>
        <taxon>Nephilidae</taxon>
        <taxon>Trichonephila</taxon>
    </lineage>
</organism>
<sequence>MRRLLGSLKSFTSVAYQEGKHVDSASISTVMRLNYSRHLYLLSFEIVGIQKTPGGNDICCIRDDGGQIGGKHQMTRINGVVN</sequence>
<accession>A0A8X6M063</accession>
<comment type="caution">
    <text evidence="1">The sequence shown here is derived from an EMBL/GenBank/DDBJ whole genome shotgun (WGS) entry which is preliminary data.</text>
</comment>
<name>A0A8X6M063_TRICU</name>
<dbReference type="Proteomes" id="UP000887116">
    <property type="component" value="Unassembled WGS sequence"/>
</dbReference>
<proteinExistence type="predicted"/>